<accession>A0A815WBW0</accession>
<proteinExistence type="predicted"/>
<gene>
    <name evidence="1" type="ORF">JYZ213_LOCUS45760</name>
</gene>
<organism evidence="1 2">
    <name type="scientific">Adineta steineri</name>
    <dbReference type="NCBI Taxonomy" id="433720"/>
    <lineage>
        <taxon>Eukaryota</taxon>
        <taxon>Metazoa</taxon>
        <taxon>Spiralia</taxon>
        <taxon>Gnathifera</taxon>
        <taxon>Rotifera</taxon>
        <taxon>Eurotatoria</taxon>
        <taxon>Bdelloidea</taxon>
        <taxon>Adinetida</taxon>
        <taxon>Adinetidae</taxon>
        <taxon>Adineta</taxon>
    </lineage>
</organism>
<evidence type="ECO:0000313" key="2">
    <source>
        <dbReference type="Proteomes" id="UP000663845"/>
    </source>
</evidence>
<dbReference type="EMBL" id="CAJNOG010004483">
    <property type="protein sequence ID" value="CAF1541886.1"/>
    <property type="molecule type" value="Genomic_DNA"/>
</dbReference>
<dbReference type="AlphaFoldDB" id="A0A815WBW0"/>
<sequence>MTTGVPDSLVYERIEYLLENYSESSSSANDISVTNYKTLMDISQHLFDIQKHSLSNDLSAASETQTCCHGFTTISITNDDISDSSKLKTLEKVILNYLDPKGDLETEQKNTTSKPETWIMLDGSACLEPPVLSIFSRLQNHSSPLLNFSLTVLCFLVDEQRLFENWLNQNISIHDYQSNTYPKYERLMNNFFPLLNSSTYLQQNTLLIEEQTVLTDHELQILIKNLYHNKLTKYRATNVQLRHNMAKLLSPRQRTVRDIRNVRSNLQKNYDQFIKNRLRPLFNELQQSQTAASAARQIVNIVLNEFE</sequence>
<feature type="non-terminal residue" evidence="1">
    <location>
        <position position="307"/>
    </location>
</feature>
<name>A0A815WBW0_9BILA</name>
<dbReference type="Proteomes" id="UP000663845">
    <property type="component" value="Unassembled WGS sequence"/>
</dbReference>
<comment type="caution">
    <text evidence="1">The sequence shown here is derived from an EMBL/GenBank/DDBJ whole genome shotgun (WGS) entry which is preliminary data.</text>
</comment>
<protein>
    <submittedName>
        <fullName evidence="1">Uncharacterized protein</fullName>
    </submittedName>
</protein>
<evidence type="ECO:0000313" key="1">
    <source>
        <dbReference type="EMBL" id="CAF1541886.1"/>
    </source>
</evidence>
<reference evidence="1" key="1">
    <citation type="submission" date="2021-02" db="EMBL/GenBank/DDBJ databases">
        <authorList>
            <person name="Nowell W R."/>
        </authorList>
    </citation>
    <scope>NUCLEOTIDE SEQUENCE</scope>
</reference>